<proteinExistence type="inferred from homology"/>
<dbReference type="Pfam" id="PF00361">
    <property type="entry name" value="Proton_antipo_M"/>
    <property type="match status" value="1"/>
</dbReference>
<feature type="transmembrane region" description="Helical" evidence="5">
    <location>
        <begin position="204"/>
        <end position="226"/>
    </location>
</feature>
<evidence type="ECO:0000313" key="9">
    <source>
        <dbReference type="Proteomes" id="UP000015503"/>
    </source>
</evidence>
<dbReference type="PATRIC" id="fig|1245471.3.peg.2514"/>
<keyword evidence="8" id="KW-0560">Oxidoreductase</keyword>
<evidence type="ECO:0000256" key="6">
    <source>
        <dbReference type="RuleBase" id="RU000320"/>
    </source>
</evidence>
<feature type="transmembrane region" description="Helical" evidence="5">
    <location>
        <begin position="404"/>
        <end position="425"/>
    </location>
</feature>
<sequence>MEFTTQHLIALLPLLVTCATIVVVMLAIAWKRHHSWTFGLSVIGLNLALVSILPALKVAPLAVTPMLMVDNFGAYYMALVLAGTLACVTLIHAYLGGESGKGYPGNREEMYLLILLAAAGGLVLVTAQHLAGLFIGLELLSVPVYGLVAYAFFNRRSLEAGIKYMVLSAAGSAFLLFGMALLYADAGSLSFSQLAASGNTLLSQIGIGMMLIGLAFKLSLVPFHLWTPDVYEGAPAPVAAFLATASKVAVFAVLLRLYQMSPATAGGWLNDLLTVIAIASIIFGNLLALLQNNIKRLLGYSSIAHFGYLLIALIASKGLAVEAIGVYLATYVLTSLGAFGVVTLMSTPYSGRDCDALYEYRGLFWRRPYLTAVLTVMMLSLAGIPLTAGFIGKFFVIATGVESGLWWLLGAMVLGSAIGVFYYLRVMVTLFLVEPNLRRHDAELHWAQRAGGIMLLFVALLAFFLGVYPQPLLDLVQHSGLVALAN</sequence>
<dbReference type="InterPro" id="IPR010096">
    <property type="entry name" value="NADH-Q_OxRdtase_suN/2"/>
</dbReference>
<dbReference type="NCBIfam" id="TIGR01770">
    <property type="entry name" value="NDH_I_N"/>
    <property type="match status" value="1"/>
</dbReference>
<feature type="transmembrane region" description="Helical" evidence="5">
    <location>
        <begin position="109"/>
        <end position="127"/>
    </location>
</feature>
<evidence type="ECO:0000256" key="3">
    <source>
        <dbReference type="ARBA" id="ARBA00022989"/>
    </source>
</evidence>
<dbReference type="Proteomes" id="UP000015503">
    <property type="component" value="Chromosome"/>
</dbReference>
<dbReference type="HOGENOM" id="CLU_007100_1_5_6"/>
<keyword evidence="9" id="KW-1185">Reference proteome</keyword>
<evidence type="ECO:0000313" key="8">
    <source>
        <dbReference type="EMBL" id="BAN48217.1"/>
    </source>
</evidence>
<evidence type="ECO:0000256" key="5">
    <source>
        <dbReference type="HAMAP-Rule" id="MF_00445"/>
    </source>
</evidence>
<comment type="subcellular location">
    <subcellularLocation>
        <location evidence="5">Cell membrane</location>
        <topology evidence="5">Multi-pass membrane protein</topology>
    </subcellularLocation>
    <subcellularLocation>
        <location evidence="1">Endomembrane system</location>
        <topology evidence="1">Multi-pass membrane protein</topology>
    </subcellularLocation>
    <subcellularLocation>
        <location evidence="6">Membrane</location>
        <topology evidence="6">Multi-pass membrane protein</topology>
    </subcellularLocation>
</comment>
<evidence type="ECO:0000256" key="1">
    <source>
        <dbReference type="ARBA" id="ARBA00004127"/>
    </source>
</evidence>
<organism evidence="8 9">
    <name type="scientific">Metapseudomonas resinovorans NBRC 106553</name>
    <dbReference type="NCBI Taxonomy" id="1245471"/>
    <lineage>
        <taxon>Bacteria</taxon>
        <taxon>Pseudomonadati</taxon>
        <taxon>Pseudomonadota</taxon>
        <taxon>Gammaproteobacteria</taxon>
        <taxon>Pseudomonadales</taxon>
        <taxon>Pseudomonadaceae</taxon>
        <taxon>Metapseudomonas</taxon>
    </lineage>
</organism>
<keyword evidence="5" id="KW-0830">Ubiquinone</keyword>
<dbReference type="HAMAP" id="MF_00445">
    <property type="entry name" value="NDH1_NuoN_1"/>
    <property type="match status" value="1"/>
</dbReference>
<feature type="transmembrane region" description="Helical" evidence="5">
    <location>
        <begin position="369"/>
        <end position="392"/>
    </location>
</feature>
<feature type="transmembrane region" description="Helical" evidence="5">
    <location>
        <begin position="133"/>
        <end position="153"/>
    </location>
</feature>
<feature type="transmembrane region" description="Helical" evidence="5">
    <location>
        <begin position="238"/>
        <end position="260"/>
    </location>
</feature>
<evidence type="ECO:0000256" key="2">
    <source>
        <dbReference type="ARBA" id="ARBA00022692"/>
    </source>
</evidence>
<comment type="function">
    <text evidence="5">NDH-1 shuttles electrons from NADH, via FMN and iron-sulfur (Fe-S) centers, to quinones in the respiratory chain. The immediate electron acceptor for the enzyme in this species is believed to be ubiquinone. Couples the redox reaction to proton translocation (for every two electrons transferred, four hydrogen ions are translocated across the cytoplasmic membrane), and thus conserves the redox energy in a proton gradient.</text>
</comment>
<comment type="similarity">
    <text evidence="5">Belongs to the complex I subunit 2 family.</text>
</comment>
<comment type="subunit">
    <text evidence="5">NDH-1 is composed of 13 different subunits. Subunits NuoA, H, J, K, L, M, N constitute the membrane sector of the complex.</text>
</comment>
<dbReference type="InterPro" id="IPR001750">
    <property type="entry name" value="ND/Mrp_TM"/>
</dbReference>
<dbReference type="KEGG" id="pre:PCA10_24850"/>
<dbReference type="GO" id="GO:0050136">
    <property type="term" value="F:NADH dehydrogenase (quinone) (non-electrogenic) activity"/>
    <property type="evidence" value="ECO:0007669"/>
    <property type="project" value="UniProtKB-UniRule"/>
</dbReference>
<feature type="transmembrane region" description="Helical" evidence="5">
    <location>
        <begin position="165"/>
        <end position="184"/>
    </location>
</feature>
<feature type="transmembrane region" description="Helical" evidence="5">
    <location>
        <begin position="36"/>
        <end position="56"/>
    </location>
</feature>
<keyword evidence="5" id="KW-0813">Transport</keyword>
<dbReference type="GO" id="GO:0012505">
    <property type="term" value="C:endomembrane system"/>
    <property type="evidence" value="ECO:0007669"/>
    <property type="project" value="UniProtKB-SubCell"/>
</dbReference>
<dbReference type="STRING" id="1245471.PCA10_24850"/>
<evidence type="ECO:0000256" key="4">
    <source>
        <dbReference type="ARBA" id="ARBA00023136"/>
    </source>
</evidence>
<feature type="transmembrane region" description="Helical" evidence="5">
    <location>
        <begin position="6"/>
        <end position="29"/>
    </location>
</feature>
<feature type="domain" description="NADH:quinone oxidoreductase/Mrp antiporter transmembrane" evidence="7">
    <location>
        <begin position="127"/>
        <end position="418"/>
    </location>
</feature>
<dbReference type="RefSeq" id="WP_016492412.1">
    <property type="nucleotide sequence ID" value="NC_021499.1"/>
</dbReference>
<dbReference type="GO" id="GO:0048038">
    <property type="term" value="F:quinone binding"/>
    <property type="evidence" value="ECO:0007669"/>
    <property type="project" value="UniProtKB-KW"/>
</dbReference>
<feature type="transmembrane region" description="Helical" evidence="5">
    <location>
        <begin position="76"/>
        <end position="97"/>
    </location>
</feature>
<dbReference type="GO" id="GO:0042773">
    <property type="term" value="P:ATP synthesis coupled electron transport"/>
    <property type="evidence" value="ECO:0007669"/>
    <property type="project" value="InterPro"/>
</dbReference>
<keyword evidence="5" id="KW-0874">Quinone</keyword>
<keyword evidence="5" id="KW-1003">Cell membrane</keyword>
<dbReference type="OrthoDB" id="9768329at2"/>
<feature type="transmembrane region" description="Helical" evidence="5">
    <location>
        <begin position="446"/>
        <end position="468"/>
    </location>
</feature>
<dbReference type="NCBIfam" id="NF004439">
    <property type="entry name" value="PRK05777.1-1"/>
    <property type="match status" value="1"/>
</dbReference>
<feature type="transmembrane region" description="Helical" evidence="5">
    <location>
        <begin position="297"/>
        <end position="316"/>
    </location>
</feature>
<keyword evidence="5" id="KW-0520">NAD</keyword>
<keyword evidence="2 5" id="KW-0812">Transmembrane</keyword>
<reference evidence="8 9" key="1">
    <citation type="journal article" date="2013" name="Genome Announc.">
        <title>Complete Genome Sequence of the Carbazole Degrader Pseudomonas resinovorans Strain CA10 (NBRC 106553).</title>
        <authorList>
            <person name="Shintani M."/>
            <person name="Hosoyama A."/>
            <person name="Ohji S."/>
            <person name="Tsuchikane K."/>
            <person name="Takarada H."/>
            <person name="Yamazoe A."/>
            <person name="Fujita N."/>
            <person name="Nojiri H."/>
        </authorList>
    </citation>
    <scope>NUCLEOTIDE SEQUENCE [LARGE SCALE GENOMIC DNA]</scope>
    <source>
        <strain evidence="8 9">NBRC 106553</strain>
    </source>
</reference>
<feature type="transmembrane region" description="Helical" evidence="5">
    <location>
        <begin position="328"/>
        <end position="349"/>
    </location>
</feature>
<dbReference type="AlphaFoldDB" id="S6AEN6"/>
<dbReference type="GO" id="GO:0005886">
    <property type="term" value="C:plasma membrane"/>
    <property type="evidence" value="ECO:0007669"/>
    <property type="project" value="UniProtKB-SubCell"/>
</dbReference>
<feature type="transmembrane region" description="Helical" evidence="5">
    <location>
        <begin position="272"/>
        <end position="290"/>
    </location>
</feature>
<evidence type="ECO:0000259" key="7">
    <source>
        <dbReference type="Pfam" id="PF00361"/>
    </source>
</evidence>
<comment type="catalytic activity">
    <reaction evidence="5">
        <text>a quinone + NADH + 5 H(+)(in) = a quinol + NAD(+) + 4 H(+)(out)</text>
        <dbReference type="Rhea" id="RHEA:57888"/>
        <dbReference type="ChEBI" id="CHEBI:15378"/>
        <dbReference type="ChEBI" id="CHEBI:24646"/>
        <dbReference type="ChEBI" id="CHEBI:57540"/>
        <dbReference type="ChEBI" id="CHEBI:57945"/>
        <dbReference type="ChEBI" id="CHEBI:132124"/>
    </reaction>
</comment>
<dbReference type="GO" id="GO:0008137">
    <property type="term" value="F:NADH dehydrogenase (ubiquinone) activity"/>
    <property type="evidence" value="ECO:0007669"/>
    <property type="project" value="InterPro"/>
</dbReference>
<keyword evidence="5" id="KW-1278">Translocase</keyword>
<dbReference type="PANTHER" id="PTHR22773">
    <property type="entry name" value="NADH DEHYDROGENASE"/>
    <property type="match status" value="1"/>
</dbReference>
<keyword evidence="3 5" id="KW-1133">Transmembrane helix</keyword>
<accession>S6AEN6</accession>
<protein>
    <recommendedName>
        <fullName evidence="5">NADH-quinone oxidoreductase subunit N</fullName>
        <ecNumber evidence="5">7.1.1.-</ecNumber>
    </recommendedName>
    <alternativeName>
        <fullName evidence="5">NADH dehydrogenase I subunit N</fullName>
    </alternativeName>
    <alternativeName>
        <fullName evidence="5">NDH-1 subunit N</fullName>
    </alternativeName>
</protein>
<dbReference type="eggNOG" id="COG1007">
    <property type="taxonomic scope" value="Bacteria"/>
</dbReference>
<dbReference type="EC" id="7.1.1.-" evidence="5"/>
<dbReference type="EMBL" id="AP013068">
    <property type="protein sequence ID" value="BAN48217.1"/>
    <property type="molecule type" value="Genomic_DNA"/>
</dbReference>
<keyword evidence="4 5" id="KW-0472">Membrane</keyword>
<name>S6AEN6_METRE</name>
<gene>
    <name evidence="5 8" type="primary">nuoN</name>
    <name evidence="8" type="ORF">PCA10_24850</name>
</gene>